<evidence type="ECO:0000313" key="6">
    <source>
        <dbReference type="Proteomes" id="UP001187192"/>
    </source>
</evidence>
<accession>A0AA88D6Z5</accession>
<dbReference type="PROSITE" id="PS00036">
    <property type="entry name" value="BZIP_BASIC"/>
    <property type="match status" value="1"/>
</dbReference>
<dbReference type="GO" id="GO:0003677">
    <property type="term" value="F:DNA binding"/>
    <property type="evidence" value="ECO:0007669"/>
    <property type="project" value="UniProtKB-KW"/>
</dbReference>
<protein>
    <recommendedName>
        <fullName evidence="4">BZIP domain-containing protein</fullName>
    </recommendedName>
</protein>
<keyword evidence="6" id="KW-1185">Reference proteome</keyword>
<dbReference type="GO" id="GO:0045893">
    <property type="term" value="P:positive regulation of DNA-templated transcription"/>
    <property type="evidence" value="ECO:0007669"/>
    <property type="project" value="InterPro"/>
</dbReference>
<dbReference type="Gramene" id="FCD_00007791-RA">
    <property type="protein sequence ID" value="FCD_00007791-RA:cds"/>
    <property type="gene ID" value="FCD_00007791"/>
</dbReference>
<evidence type="ECO:0000313" key="5">
    <source>
        <dbReference type="EMBL" id="GMN45251.1"/>
    </source>
</evidence>
<evidence type="ECO:0000256" key="3">
    <source>
        <dbReference type="ARBA" id="ARBA00023242"/>
    </source>
</evidence>
<dbReference type="GO" id="GO:0003700">
    <property type="term" value="F:DNA-binding transcription factor activity"/>
    <property type="evidence" value="ECO:0007669"/>
    <property type="project" value="InterPro"/>
</dbReference>
<comment type="caution">
    <text evidence="5">The sequence shown here is derived from an EMBL/GenBank/DDBJ whole genome shotgun (WGS) entry which is preliminary data.</text>
</comment>
<evidence type="ECO:0000259" key="4">
    <source>
        <dbReference type="PROSITE" id="PS50217"/>
    </source>
</evidence>
<dbReference type="InterPro" id="IPR043452">
    <property type="entry name" value="BZIP46-like"/>
</dbReference>
<evidence type="ECO:0000256" key="1">
    <source>
        <dbReference type="ARBA" id="ARBA00004123"/>
    </source>
</evidence>
<dbReference type="PROSITE" id="PS50217">
    <property type="entry name" value="BZIP"/>
    <property type="match status" value="1"/>
</dbReference>
<keyword evidence="2" id="KW-0238">DNA-binding</keyword>
<dbReference type="InterPro" id="IPR046347">
    <property type="entry name" value="bZIP_sf"/>
</dbReference>
<evidence type="ECO:0000256" key="2">
    <source>
        <dbReference type="ARBA" id="ARBA00023125"/>
    </source>
</evidence>
<dbReference type="PANTHER" id="PTHR22952">
    <property type="entry name" value="CAMP-RESPONSE ELEMENT BINDING PROTEIN-RELATED"/>
    <property type="match status" value="1"/>
</dbReference>
<dbReference type="GO" id="GO:0005634">
    <property type="term" value="C:nucleus"/>
    <property type="evidence" value="ECO:0007669"/>
    <property type="project" value="UniProtKB-SubCell"/>
</dbReference>
<dbReference type="AlphaFoldDB" id="A0AA88D6Z5"/>
<sequence>MLHVVRLCKELSKESLSYNPNKLKLLKDVKSINKKMQFHHQNPSCPSSSSSSSASLLFANCDSSGALSKTKTIDDHKQSVQNQIQQQLIGLGDTSVIENFLARSGVSGLENRSPIGDNNVQPIMAIDPIVAAASGQPDWLQFQLASVQQQQQQMTGVDSGYCPVSEYENSVLDVGYSENKIGSSVPAFPVSSSDSQAEKRCQWSSDILKEKSIEKRQKRMIKNRESAARSRARKQAHTNRLEEEVYRLRKLNGLLKKSKKLDTLFASQNTNVPNFKYQLRRTSSASF</sequence>
<gene>
    <name evidence="5" type="ORF">TIFTF001_014437</name>
</gene>
<dbReference type="Gene3D" id="1.20.5.170">
    <property type="match status" value="1"/>
</dbReference>
<dbReference type="SMART" id="SM00338">
    <property type="entry name" value="BRLZ"/>
    <property type="match status" value="1"/>
</dbReference>
<dbReference type="Pfam" id="PF00170">
    <property type="entry name" value="bZIP_1"/>
    <property type="match status" value="1"/>
</dbReference>
<reference evidence="5" key="1">
    <citation type="submission" date="2023-07" db="EMBL/GenBank/DDBJ databases">
        <title>draft genome sequence of fig (Ficus carica).</title>
        <authorList>
            <person name="Takahashi T."/>
            <person name="Nishimura K."/>
        </authorList>
    </citation>
    <scope>NUCLEOTIDE SEQUENCE</scope>
</reference>
<dbReference type="CDD" id="cd14707">
    <property type="entry name" value="bZIP_plant_BZIP46"/>
    <property type="match status" value="1"/>
</dbReference>
<proteinExistence type="predicted"/>
<dbReference type="PANTHER" id="PTHR22952:SF404">
    <property type="entry name" value="BZIP DOMAIN-CONTAINING PROTEIN"/>
    <property type="match status" value="1"/>
</dbReference>
<dbReference type="Proteomes" id="UP001187192">
    <property type="component" value="Unassembled WGS sequence"/>
</dbReference>
<name>A0AA88D6Z5_FICCA</name>
<organism evidence="5 6">
    <name type="scientific">Ficus carica</name>
    <name type="common">Common fig</name>
    <dbReference type="NCBI Taxonomy" id="3494"/>
    <lineage>
        <taxon>Eukaryota</taxon>
        <taxon>Viridiplantae</taxon>
        <taxon>Streptophyta</taxon>
        <taxon>Embryophyta</taxon>
        <taxon>Tracheophyta</taxon>
        <taxon>Spermatophyta</taxon>
        <taxon>Magnoliopsida</taxon>
        <taxon>eudicotyledons</taxon>
        <taxon>Gunneridae</taxon>
        <taxon>Pentapetalae</taxon>
        <taxon>rosids</taxon>
        <taxon>fabids</taxon>
        <taxon>Rosales</taxon>
        <taxon>Moraceae</taxon>
        <taxon>Ficeae</taxon>
        <taxon>Ficus</taxon>
    </lineage>
</organism>
<feature type="domain" description="BZIP" evidence="4">
    <location>
        <begin position="213"/>
        <end position="257"/>
    </location>
</feature>
<dbReference type="SUPFAM" id="SSF57959">
    <property type="entry name" value="Leucine zipper domain"/>
    <property type="match status" value="1"/>
</dbReference>
<keyword evidence="3" id="KW-0539">Nucleus</keyword>
<dbReference type="InterPro" id="IPR004827">
    <property type="entry name" value="bZIP"/>
</dbReference>
<dbReference type="EMBL" id="BTGU01000020">
    <property type="protein sequence ID" value="GMN45251.1"/>
    <property type="molecule type" value="Genomic_DNA"/>
</dbReference>
<comment type="subcellular location">
    <subcellularLocation>
        <location evidence="1">Nucleus</location>
    </subcellularLocation>
</comment>